<dbReference type="EMBL" id="PP537962">
    <property type="protein sequence ID" value="XAO35435.1"/>
    <property type="molecule type" value="Genomic_DNA"/>
</dbReference>
<dbReference type="Proteomes" id="UP001494874">
    <property type="component" value="Segment"/>
</dbReference>
<organism evidence="2 3">
    <name type="scientific">Gordonia phage Morgana</name>
    <dbReference type="NCBI Taxonomy" id="3137292"/>
    <lineage>
        <taxon>Viruses</taxon>
        <taxon>Duplodnaviria</taxon>
        <taxon>Heunggongvirae</taxon>
        <taxon>Uroviricota</taxon>
        <taxon>Caudoviricetes</taxon>
        <taxon>Kruegerviridae</taxon>
        <taxon>Cafassovirus</taxon>
        <taxon>Cafassovirus morgana</taxon>
    </lineage>
</organism>
<dbReference type="InterPro" id="IPR006448">
    <property type="entry name" value="Phage_term_ssu_P27"/>
</dbReference>
<protein>
    <submittedName>
        <fullName evidence="2">Terminase small subunit</fullName>
    </submittedName>
</protein>
<evidence type="ECO:0000313" key="3">
    <source>
        <dbReference type="Proteomes" id="UP001494874"/>
    </source>
</evidence>
<accession>A0AAX4RAK8</accession>
<gene>
    <name evidence="2" type="primary">1</name>
    <name evidence="2" type="ORF">SEA_MORGANA_1</name>
</gene>
<proteinExistence type="predicted"/>
<name>A0AAX4RAK8_9CAUD</name>
<evidence type="ECO:0000313" key="2">
    <source>
        <dbReference type="EMBL" id="XAO35435.1"/>
    </source>
</evidence>
<feature type="region of interest" description="Disordered" evidence="1">
    <location>
        <begin position="1"/>
        <end position="35"/>
    </location>
</feature>
<sequence>MTAPEQMPRVIHLRPRASSGEGTPNEPNAVFTEPPEPLDWLSEIATEHWRREAALRELRPSDLPEFAAYCETLAEFQESSDMIKDVGLVVPDPETGLPTANPLTMIRDRADRKIAFWANRFRGR</sequence>
<evidence type="ECO:0000256" key="1">
    <source>
        <dbReference type="SAM" id="MobiDB-lite"/>
    </source>
</evidence>
<reference evidence="2 3" key="1">
    <citation type="submission" date="2024-03" db="EMBL/GenBank/DDBJ databases">
        <authorList>
            <person name="Shriver K.J."/>
            <person name="Jarquin D.M."/>
            <person name="Bolanos-Abarca L."/>
            <person name="Cohen Z.M."/>
            <person name="Hayes E."/>
            <person name="Mustafa Y."/>
            <person name="Pacheco-Mendoza M."/>
            <person name="Broussard A.C."/>
            <person name="Fogarty M.P."/>
            <person name="Ko C."/>
            <person name="Russell D.A."/>
            <person name="Jacobs-Sera D."/>
            <person name="Hatfull G.F."/>
        </authorList>
    </citation>
    <scope>NUCLEOTIDE SEQUENCE [LARGE SCALE GENOMIC DNA]</scope>
</reference>
<dbReference type="Pfam" id="PF05119">
    <property type="entry name" value="Terminase_4"/>
    <property type="match status" value="1"/>
</dbReference>
<keyword evidence="3" id="KW-1185">Reference proteome</keyword>